<dbReference type="EMBL" id="RCHS01003824">
    <property type="protein sequence ID" value="RMX39340.1"/>
    <property type="molecule type" value="Genomic_DNA"/>
</dbReference>
<keyword evidence="2" id="KW-1185">Reference proteome</keyword>
<gene>
    <name evidence="1" type="ORF">pdam_00017904</name>
</gene>
<protein>
    <submittedName>
        <fullName evidence="1">Uncharacterized protein</fullName>
    </submittedName>
</protein>
<dbReference type="AlphaFoldDB" id="A0A3M6TD83"/>
<proteinExistence type="predicted"/>
<accession>A0A3M6TD83</accession>
<comment type="caution">
    <text evidence="1">The sequence shown here is derived from an EMBL/GenBank/DDBJ whole genome shotgun (WGS) entry which is preliminary data.</text>
</comment>
<evidence type="ECO:0000313" key="2">
    <source>
        <dbReference type="Proteomes" id="UP000275408"/>
    </source>
</evidence>
<sequence>MRQEPLPRYLLPTLVMKKAIEKNAKEDETLTFTLEKLDNDRQLALCQVWGKKEAFIRGTAKKNYRSRFRRKISVDDLGMMNEHIPTCAASGEMCSASRKTKNIQAEVGETSLELSGKISLKNGRKSSRASYIDKLPSLNDNHHSAKCGPEIHKSRRISFAAFETPRDPSIRSRFKRRATMHQL</sequence>
<evidence type="ECO:0000313" key="1">
    <source>
        <dbReference type="EMBL" id="RMX39340.1"/>
    </source>
</evidence>
<organism evidence="1 2">
    <name type="scientific">Pocillopora damicornis</name>
    <name type="common">Cauliflower coral</name>
    <name type="synonym">Millepora damicornis</name>
    <dbReference type="NCBI Taxonomy" id="46731"/>
    <lineage>
        <taxon>Eukaryota</taxon>
        <taxon>Metazoa</taxon>
        <taxon>Cnidaria</taxon>
        <taxon>Anthozoa</taxon>
        <taxon>Hexacorallia</taxon>
        <taxon>Scleractinia</taxon>
        <taxon>Astrocoeniina</taxon>
        <taxon>Pocilloporidae</taxon>
        <taxon>Pocillopora</taxon>
    </lineage>
</organism>
<dbReference type="Proteomes" id="UP000275408">
    <property type="component" value="Unassembled WGS sequence"/>
</dbReference>
<reference evidence="1 2" key="1">
    <citation type="journal article" date="2018" name="Sci. Rep.">
        <title>Comparative analysis of the Pocillopora damicornis genome highlights role of immune system in coral evolution.</title>
        <authorList>
            <person name="Cunning R."/>
            <person name="Bay R.A."/>
            <person name="Gillette P."/>
            <person name="Baker A.C."/>
            <person name="Traylor-Knowles N."/>
        </authorList>
    </citation>
    <scope>NUCLEOTIDE SEQUENCE [LARGE SCALE GENOMIC DNA]</scope>
    <source>
        <strain evidence="1">RSMAS</strain>
        <tissue evidence="1">Whole animal</tissue>
    </source>
</reference>
<name>A0A3M6TD83_POCDA</name>